<dbReference type="Gene3D" id="2.40.50.870">
    <property type="entry name" value="Protein of unknown function (DUF3299)"/>
    <property type="match status" value="1"/>
</dbReference>
<gene>
    <name evidence="2" type="ORF">J2W40_001630</name>
</gene>
<accession>A0ABU1WZR4</accession>
<comment type="caution">
    <text evidence="2">The sequence shown here is derived from an EMBL/GenBank/DDBJ whole genome shotgun (WGS) entry which is preliminary data.</text>
</comment>
<name>A0ABU1WZR4_SPHXE</name>
<reference evidence="2 3" key="1">
    <citation type="submission" date="2023-07" db="EMBL/GenBank/DDBJ databases">
        <title>Sorghum-associated microbial communities from plants grown in Nebraska, USA.</title>
        <authorList>
            <person name="Schachtman D."/>
        </authorList>
    </citation>
    <scope>NUCLEOTIDE SEQUENCE [LARGE SCALE GENOMIC DNA]</scope>
    <source>
        <strain evidence="2 3">4256</strain>
    </source>
</reference>
<evidence type="ECO:0000313" key="2">
    <source>
        <dbReference type="EMBL" id="MDR7154815.1"/>
    </source>
</evidence>
<feature type="signal peptide" evidence="1">
    <location>
        <begin position="1"/>
        <end position="25"/>
    </location>
</feature>
<evidence type="ECO:0000313" key="3">
    <source>
        <dbReference type="Proteomes" id="UP001267638"/>
    </source>
</evidence>
<proteinExistence type="predicted"/>
<sequence length="165" mass="17979">MRVLGRIFSIALLAGPLAGVPAALAQRPDNLKPSESIWKPAAAPPGGISWTTLESTKEVQRRQSGTIYSKPDFSTRIEALKGKRIKVSGYVMPLQNTAKQTHFVLLAYPPDCPFHLNPAPNQFIEIKTASPISVRSGVQSFEGQLVLGGQDESGIFYTMLDSREL</sequence>
<keyword evidence="3" id="KW-1185">Reference proteome</keyword>
<dbReference type="RefSeq" id="WP_310223418.1">
    <property type="nucleotide sequence ID" value="NZ_JAVDWV010000006.1"/>
</dbReference>
<evidence type="ECO:0008006" key="4">
    <source>
        <dbReference type="Google" id="ProtNLM"/>
    </source>
</evidence>
<keyword evidence="1" id="KW-0732">Signal</keyword>
<dbReference type="InterPro" id="IPR021727">
    <property type="entry name" value="DUF3299"/>
</dbReference>
<protein>
    <recommendedName>
        <fullName evidence="4">DUF3299 domain-containing protein</fullName>
    </recommendedName>
</protein>
<dbReference type="EMBL" id="JAVDWV010000006">
    <property type="protein sequence ID" value="MDR7154815.1"/>
    <property type="molecule type" value="Genomic_DNA"/>
</dbReference>
<dbReference type="Proteomes" id="UP001267638">
    <property type="component" value="Unassembled WGS sequence"/>
</dbReference>
<dbReference type="Pfam" id="PF11736">
    <property type="entry name" value="DUF3299"/>
    <property type="match status" value="1"/>
</dbReference>
<evidence type="ECO:0000256" key="1">
    <source>
        <dbReference type="SAM" id="SignalP"/>
    </source>
</evidence>
<feature type="chain" id="PRO_5045803502" description="DUF3299 domain-containing protein" evidence="1">
    <location>
        <begin position="26"/>
        <end position="165"/>
    </location>
</feature>
<organism evidence="2 3">
    <name type="scientific">Sphingobium xenophagum</name>
    <dbReference type="NCBI Taxonomy" id="121428"/>
    <lineage>
        <taxon>Bacteria</taxon>
        <taxon>Pseudomonadati</taxon>
        <taxon>Pseudomonadota</taxon>
        <taxon>Alphaproteobacteria</taxon>
        <taxon>Sphingomonadales</taxon>
        <taxon>Sphingomonadaceae</taxon>
        <taxon>Sphingobium</taxon>
    </lineage>
</organism>